<dbReference type="Pfam" id="PF00249">
    <property type="entry name" value="Myb_DNA-binding"/>
    <property type="match status" value="1"/>
</dbReference>
<feature type="region of interest" description="Disordered" evidence="6">
    <location>
        <begin position="131"/>
        <end position="178"/>
    </location>
</feature>
<keyword evidence="3" id="KW-0238">DNA-binding</keyword>
<dbReference type="InterPro" id="IPR017930">
    <property type="entry name" value="Myb_dom"/>
</dbReference>
<dbReference type="Gene3D" id="1.10.10.60">
    <property type="entry name" value="Homeodomain-like"/>
    <property type="match status" value="1"/>
</dbReference>
<dbReference type="InterPro" id="IPR001005">
    <property type="entry name" value="SANT/Myb"/>
</dbReference>
<keyword evidence="9" id="KW-1185">Reference proteome</keyword>
<accession>A0A8S0RDR9</accession>
<dbReference type="InterPro" id="IPR006447">
    <property type="entry name" value="Myb_dom_plants"/>
</dbReference>
<dbReference type="InterPro" id="IPR044787">
    <property type="entry name" value="HHO5-like"/>
</dbReference>
<keyword evidence="4" id="KW-0804">Transcription</keyword>
<evidence type="ECO:0000256" key="4">
    <source>
        <dbReference type="ARBA" id="ARBA00023163"/>
    </source>
</evidence>
<dbReference type="PANTHER" id="PTHR31003:SF16">
    <property type="entry name" value="TRANSCRIPTION FACTOR HHO2"/>
    <property type="match status" value="1"/>
</dbReference>
<dbReference type="PANTHER" id="PTHR31003">
    <property type="entry name" value="MYB FAMILY TRANSCRIPTION FACTOR"/>
    <property type="match status" value="1"/>
</dbReference>
<feature type="region of interest" description="Disordered" evidence="6">
    <location>
        <begin position="337"/>
        <end position="363"/>
    </location>
</feature>
<comment type="caution">
    <text evidence="8">The sequence shown here is derived from an EMBL/GenBank/DDBJ whole genome shotgun (WGS) entry which is preliminary data.</text>
</comment>
<dbReference type="Gramene" id="OE9A028824T1">
    <property type="protein sequence ID" value="OE9A028824C1"/>
    <property type="gene ID" value="OE9A028824"/>
</dbReference>
<protein>
    <submittedName>
        <fullName evidence="8">Transcription factor HHO3-like</fullName>
    </submittedName>
</protein>
<evidence type="ECO:0000256" key="6">
    <source>
        <dbReference type="SAM" id="MobiDB-lite"/>
    </source>
</evidence>
<evidence type="ECO:0000256" key="5">
    <source>
        <dbReference type="ARBA" id="ARBA00023242"/>
    </source>
</evidence>
<evidence type="ECO:0000256" key="3">
    <source>
        <dbReference type="ARBA" id="ARBA00023125"/>
    </source>
</evidence>
<dbReference type="InterPro" id="IPR058673">
    <property type="entry name" value="HHO5-like_N"/>
</dbReference>
<dbReference type="InterPro" id="IPR009057">
    <property type="entry name" value="Homeodomain-like_sf"/>
</dbReference>
<organism evidence="8 9">
    <name type="scientific">Olea europaea subsp. europaea</name>
    <dbReference type="NCBI Taxonomy" id="158383"/>
    <lineage>
        <taxon>Eukaryota</taxon>
        <taxon>Viridiplantae</taxon>
        <taxon>Streptophyta</taxon>
        <taxon>Embryophyta</taxon>
        <taxon>Tracheophyta</taxon>
        <taxon>Spermatophyta</taxon>
        <taxon>Magnoliopsida</taxon>
        <taxon>eudicotyledons</taxon>
        <taxon>Gunneridae</taxon>
        <taxon>Pentapetalae</taxon>
        <taxon>asterids</taxon>
        <taxon>lamiids</taxon>
        <taxon>Lamiales</taxon>
        <taxon>Oleaceae</taxon>
        <taxon>Oleeae</taxon>
        <taxon>Olea</taxon>
    </lineage>
</organism>
<feature type="region of interest" description="Disordered" evidence="6">
    <location>
        <begin position="198"/>
        <end position="217"/>
    </location>
</feature>
<feature type="compositionally biased region" description="Low complexity" evidence="6">
    <location>
        <begin position="346"/>
        <end position="363"/>
    </location>
</feature>
<comment type="subcellular location">
    <subcellularLocation>
        <location evidence="1">Nucleus</location>
    </subcellularLocation>
</comment>
<dbReference type="FunFam" id="1.10.10.60:FF:000002">
    <property type="entry name" value="Myb family transcription factor"/>
    <property type="match status" value="1"/>
</dbReference>
<evidence type="ECO:0000313" key="9">
    <source>
        <dbReference type="Proteomes" id="UP000594638"/>
    </source>
</evidence>
<evidence type="ECO:0000313" key="8">
    <source>
        <dbReference type="EMBL" id="CAA2977570.1"/>
    </source>
</evidence>
<reference evidence="8 9" key="1">
    <citation type="submission" date="2019-12" db="EMBL/GenBank/DDBJ databases">
        <authorList>
            <person name="Alioto T."/>
            <person name="Alioto T."/>
            <person name="Gomez Garrido J."/>
        </authorList>
    </citation>
    <scope>NUCLEOTIDE SEQUENCE [LARGE SCALE GENOMIC DNA]</scope>
</reference>
<sequence length="363" mass="41078">MNINCNSHSDCSDENIQRYLDYIEALEEERRKIQVFQRELPICFELVTQEIEAQKQQLSGITTEYDHNVISECSEQTSSEGPVLEEFIPIKRTLSTSVDDEQEFKRSKNNTNVSNNVKVSKKSDWLRSVKLWNSAPDPPSKEDSPRKVSAMEVNRNSSGGAFQPFRKEKSTVSAPQGPIRVSEPVATTSSLEEIGRICGGSNMDEKEGQFRRKPRRSWSPELHRKFLQALQRLGGSQVATPKQIRDLMKVEGLTTDEVKSHLQKYRLHRTRPGNLIHKQAAQYLVMGGIWAPPHEHDAAMATITTSATCNRIHAPIASRPQFLQRLQDKQFHSIDRASHTDDRVHSQSSANSSTHTTTNSPGY</sequence>
<dbReference type="EMBL" id="CACTIH010003610">
    <property type="protein sequence ID" value="CAA2977570.1"/>
    <property type="molecule type" value="Genomic_DNA"/>
</dbReference>
<dbReference type="GO" id="GO:0003677">
    <property type="term" value="F:DNA binding"/>
    <property type="evidence" value="ECO:0007669"/>
    <property type="project" value="UniProtKB-KW"/>
</dbReference>
<proteinExistence type="predicted"/>
<dbReference type="AlphaFoldDB" id="A0A8S0RDR9"/>
<evidence type="ECO:0000256" key="2">
    <source>
        <dbReference type="ARBA" id="ARBA00023015"/>
    </source>
</evidence>
<keyword evidence="2" id="KW-0805">Transcription regulation</keyword>
<feature type="domain" description="HTH myb-type" evidence="7">
    <location>
        <begin position="212"/>
        <end position="270"/>
    </location>
</feature>
<dbReference type="SUPFAM" id="SSF46689">
    <property type="entry name" value="Homeodomain-like"/>
    <property type="match status" value="1"/>
</dbReference>
<gene>
    <name evidence="8" type="ORF">OLEA9_A028824</name>
</gene>
<dbReference type="NCBIfam" id="TIGR01557">
    <property type="entry name" value="myb_SHAQKYF"/>
    <property type="match status" value="1"/>
</dbReference>
<name>A0A8S0RDR9_OLEEU</name>
<dbReference type="Pfam" id="PF26575">
    <property type="entry name" value="HHO5_N"/>
    <property type="match status" value="1"/>
</dbReference>
<dbReference type="PROSITE" id="PS51294">
    <property type="entry name" value="HTH_MYB"/>
    <property type="match status" value="1"/>
</dbReference>
<dbReference type="Proteomes" id="UP000594638">
    <property type="component" value="Unassembled WGS sequence"/>
</dbReference>
<evidence type="ECO:0000256" key="1">
    <source>
        <dbReference type="ARBA" id="ARBA00004123"/>
    </source>
</evidence>
<dbReference type="GO" id="GO:0005634">
    <property type="term" value="C:nucleus"/>
    <property type="evidence" value="ECO:0007669"/>
    <property type="project" value="UniProtKB-SubCell"/>
</dbReference>
<keyword evidence="5" id="KW-0539">Nucleus</keyword>
<dbReference type="GO" id="GO:0003700">
    <property type="term" value="F:DNA-binding transcription factor activity"/>
    <property type="evidence" value="ECO:0007669"/>
    <property type="project" value="InterPro"/>
</dbReference>
<dbReference type="OrthoDB" id="1908613at2759"/>
<evidence type="ECO:0000259" key="7">
    <source>
        <dbReference type="PROSITE" id="PS51294"/>
    </source>
</evidence>